<dbReference type="AlphaFoldDB" id="A0AAV1M8U7"/>
<protein>
    <submittedName>
        <fullName evidence="1">Uncharacterized protein</fullName>
    </submittedName>
</protein>
<comment type="caution">
    <text evidence="1">The sequence shown here is derived from an EMBL/GenBank/DDBJ whole genome shotgun (WGS) entry which is preliminary data.</text>
</comment>
<reference evidence="1 2" key="1">
    <citation type="submission" date="2023-11" db="EMBL/GenBank/DDBJ databases">
        <authorList>
            <person name="Hedman E."/>
            <person name="Englund M."/>
            <person name="Stromberg M."/>
            <person name="Nyberg Akerstrom W."/>
            <person name="Nylinder S."/>
            <person name="Jareborg N."/>
            <person name="Kallberg Y."/>
            <person name="Kronander E."/>
        </authorList>
    </citation>
    <scope>NUCLEOTIDE SEQUENCE [LARGE SCALE GENOMIC DNA]</scope>
</reference>
<sequence length="77" mass="8972">MVILYRILDLCGVNAYVIFSQHSAKNIQIGDFLKKFARSLVIPHIQRRAIKSNRANYLKMTLKRVLGCFKPLCKDYQ</sequence>
<name>A0AAV1M8U7_9NEOP</name>
<gene>
    <name evidence="1" type="ORF">PARMNEM_LOCUS22379</name>
</gene>
<keyword evidence="2" id="KW-1185">Reference proteome</keyword>
<dbReference type="EMBL" id="CAVLGL010000159">
    <property type="protein sequence ID" value="CAK1604103.1"/>
    <property type="molecule type" value="Genomic_DNA"/>
</dbReference>
<proteinExistence type="predicted"/>
<organism evidence="1 2">
    <name type="scientific">Parnassius mnemosyne</name>
    <name type="common">clouded apollo</name>
    <dbReference type="NCBI Taxonomy" id="213953"/>
    <lineage>
        <taxon>Eukaryota</taxon>
        <taxon>Metazoa</taxon>
        <taxon>Ecdysozoa</taxon>
        <taxon>Arthropoda</taxon>
        <taxon>Hexapoda</taxon>
        <taxon>Insecta</taxon>
        <taxon>Pterygota</taxon>
        <taxon>Neoptera</taxon>
        <taxon>Endopterygota</taxon>
        <taxon>Lepidoptera</taxon>
        <taxon>Glossata</taxon>
        <taxon>Ditrysia</taxon>
        <taxon>Papilionoidea</taxon>
        <taxon>Papilionidae</taxon>
        <taxon>Parnassiinae</taxon>
        <taxon>Parnassini</taxon>
        <taxon>Parnassius</taxon>
        <taxon>Driopa</taxon>
    </lineage>
</organism>
<evidence type="ECO:0000313" key="1">
    <source>
        <dbReference type="EMBL" id="CAK1604103.1"/>
    </source>
</evidence>
<evidence type="ECO:0000313" key="2">
    <source>
        <dbReference type="Proteomes" id="UP001314205"/>
    </source>
</evidence>
<dbReference type="Proteomes" id="UP001314205">
    <property type="component" value="Unassembled WGS sequence"/>
</dbReference>
<accession>A0AAV1M8U7</accession>